<dbReference type="OrthoDB" id="6354412at2759"/>
<sequence>MIHKWFHKIVRRRTRPIPEDKAFVWKQRLSIAYGLIAWNCFGLVCYSVYKGKADWAHYYGLKTDEEKEVSPGLAWSRTLNIPNAKVIRVSGLKKVDEYEIVNGQQVMKEKKELGDPELLKE</sequence>
<accession>A0A8S4FXL5</accession>
<dbReference type="EMBL" id="CAJHNJ030000054">
    <property type="protein sequence ID" value="CAG9132909.1"/>
    <property type="molecule type" value="Genomic_DNA"/>
</dbReference>
<proteinExistence type="predicted"/>
<organism evidence="1 2">
    <name type="scientific">Plutella xylostella</name>
    <name type="common">Diamondback moth</name>
    <name type="synonym">Plutella maculipennis</name>
    <dbReference type="NCBI Taxonomy" id="51655"/>
    <lineage>
        <taxon>Eukaryota</taxon>
        <taxon>Metazoa</taxon>
        <taxon>Ecdysozoa</taxon>
        <taxon>Arthropoda</taxon>
        <taxon>Hexapoda</taxon>
        <taxon>Insecta</taxon>
        <taxon>Pterygota</taxon>
        <taxon>Neoptera</taxon>
        <taxon>Endopterygota</taxon>
        <taxon>Lepidoptera</taxon>
        <taxon>Glossata</taxon>
        <taxon>Ditrysia</taxon>
        <taxon>Yponomeutoidea</taxon>
        <taxon>Plutellidae</taxon>
        <taxon>Plutella</taxon>
    </lineage>
</organism>
<dbReference type="AlphaFoldDB" id="A0A8S4FXL5"/>
<name>A0A8S4FXL5_PLUXY</name>
<keyword evidence="2" id="KW-1185">Reference proteome</keyword>
<comment type="caution">
    <text evidence="1">The sequence shown here is derived from an EMBL/GenBank/DDBJ whole genome shotgun (WGS) entry which is preliminary data.</text>
</comment>
<reference evidence="1" key="1">
    <citation type="submission" date="2020-11" db="EMBL/GenBank/DDBJ databases">
        <authorList>
            <person name="Whiteford S."/>
        </authorList>
    </citation>
    <scope>NUCLEOTIDE SEQUENCE</scope>
</reference>
<evidence type="ECO:0000313" key="2">
    <source>
        <dbReference type="Proteomes" id="UP000653454"/>
    </source>
</evidence>
<dbReference type="Proteomes" id="UP000653454">
    <property type="component" value="Unassembled WGS sequence"/>
</dbReference>
<protein>
    <submittedName>
        <fullName evidence="1">(diamondback moth) hypothetical protein</fullName>
    </submittedName>
</protein>
<gene>
    <name evidence="1" type="ORF">PLXY2_LOCUS11134</name>
</gene>
<evidence type="ECO:0000313" key="1">
    <source>
        <dbReference type="EMBL" id="CAG9132909.1"/>
    </source>
</evidence>